<dbReference type="GO" id="GO:0003677">
    <property type="term" value="F:DNA binding"/>
    <property type="evidence" value="ECO:0007669"/>
    <property type="project" value="UniProtKB-KW"/>
</dbReference>
<dbReference type="SUPFAM" id="SSF46785">
    <property type="entry name" value="Winged helix' DNA-binding domain"/>
    <property type="match status" value="1"/>
</dbReference>
<feature type="domain" description="HTH gntR-type" evidence="4">
    <location>
        <begin position="3"/>
        <end position="70"/>
    </location>
</feature>
<evidence type="ECO:0000313" key="6">
    <source>
        <dbReference type="Proteomes" id="UP000327039"/>
    </source>
</evidence>
<accession>A0A5J5IQC1</accession>
<reference evidence="6" key="1">
    <citation type="submission" date="2019-09" db="EMBL/GenBank/DDBJ databases">
        <title>Mumia zhuanghuii sp. nov. isolated from the intestinal contents of plateau pika (Ochotona curzoniae) in the Qinghai-Tibet plateau of China.</title>
        <authorList>
            <person name="Tian Z."/>
        </authorList>
    </citation>
    <scope>NUCLEOTIDE SEQUENCE [LARGE SCALE GENOMIC DNA]</scope>
    <source>
        <strain evidence="6">DSM 25564</strain>
    </source>
</reference>
<dbReference type="GO" id="GO:0003700">
    <property type="term" value="F:DNA-binding transcription factor activity"/>
    <property type="evidence" value="ECO:0007669"/>
    <property type="project" value="InterPro"/>
</dbReference>
<dbReference type="InterPro" id="IPR036390">
    <property type="entry name" value="WH_DNA-bd_sf"/>
</dbReference>
<evidence type="ECO:0000256" key="2">
    <source>
        <dbReference type="ARBA" id="ARBA00023125"/>
    </source>
</evidence>
<keyword evidence="2" id="KW-0238">DNA-binding</keyword>
<keyword evidence="3" id="KW-0804">Transcription</keyword>
<evidence type="ECO:0000256" key="1">
    <source>
        <dbReference type="ARBA" id="ARBA00023015"/>
    </source>
</evidence>
<dbReference type="SMART" id="SM00895">
    <property type="entry name" value="FCD"/>
    <property type="match status" value="1"/>
</dbReference>
<keyword evidence="1" id="KW-0805">Transcription regulation</keyword>
<gene>
    <name evidence="5" type="ORF">F6B42_06190</name>
</gene>
<dbReference type="InterPro" id="IPR000524">
    <property type="entry name" value="Tscrpt_reg_HTH_GntR"/>
</dbReference>
<dbReference type="SMART" id="SM00345">
    <property type="entry name" value="HTH_GNTR"/>
    <property type="match status" value="1"/>
</dbReference>
<dbReference type="Pfam" id="PF00392">
    <property type="entry name" value="GntR"/>
    <property type="match status" value="1"/>
</dbReference>
<evidence type="ECO:0000259" key="4">
    <source>
        <dbReference type="PROSITE" id="PS50949"/>
    </source>
</evidence>
<sequence>MAQASHGSVLDDLGGRIAAGEQAPGSVLTLAGLESHYGVSRTVVREAVRVLEAMGMVESRRRVGITVRPIDRWNALDTRLIDWQLRGPSHRHHLAVVTELRAAIEPVAAALSARRASDVERAEIARLAAELQRLGAAGLGDSDEYLAIDIAFHELILDTSGNLMLAATKAAISAVIAGRARLGLTPGDPHDVALENHVATARAIARGDAASAEEHTRTYVEAILSEVRSS</sequence>
<dbReference type="Proteomes" id="UP000327039">
    <property type="component" value="Unassembled WGS sequence"/>
</dbReference>
<dbReference type="AlphaFoldDB" id="A0A5J5IQC1"/>
<dbReference type="OrthoDB" id="4164516at2"/>
<dbReference type="Pfam" id="PF07729">
    <property type="entry name" value="FCD"/>
    <property type="match status" value="1"/>
</dbReference>
<proteinExistence type="predicted"/>
<dbReference type="SUPFAM" id="SSF48008">
    <property type="entry name" value="GntR ligand-binding domain-like"/>
    <property type="match status" value="1"/>
</dbReference>
<name>A0A5J5IQC1_9MICO</name>
<dbReference type="RefSeq" id="WP_150418778.1">
    <property type="nucleotide sequence ID" value="NZ_VYRZ01000002.1"/>
</dbReference>
<dbReference type="EMBL" id="VYRZ01000002">
    <property type="protein sequence ID" value="KAA9086605.1"/>
    <property type="molecule type" value="Genomic_DNA"/>
</dbReference>
<dbReference type="PANTHER" id="PTHR43537:SF44">
    <property type="entry name" value="GNTR FAMILY REGULATORY PROTEIN"/>
    <property type="match status" value="1"/>
</dbReference>
<dbReference type="Gene3D" id="1.20.120.530">
    <property type="entry name" value="GntR ligand-binding domain-like"/>
    <property type="match status" value="1"/>
</dbReference>
<dbReference type="Gene3D" id="1.10.10.10">
    <property type="entry name" value="Winged helix-like DNA-binding domain superfamily/Winged helix DNA-binding domain"/>
    <property type="match status" value="1"/>
</dbReference>
<dbReference type="InterPro" id="IPR011711">
    <property type="entry name" value="GntR_C"/>
</dbReference>
<protein>
    <submittedName>
        <fullName evidence="5">FadR family transcriptional regulator</fullName>
    </submittedName>
</protein>
<dbReference type="PANTHER" id="PTHR43537">
    <property type="entry name" value="TRANSCRIPTIONAL REGULATOR, GNTR FAMILY"/>
    <property type="match status" value="1"/>
</dbReference>
<comment type="caution">
    <text evidence="5">The sequence shown here is derived from an EMBL/GenBank/DDBJ whole genome shotgun (WGS) entry which is preliminary data.</text>
</comment>
<keyword evidence="6" id="KW-1185">Reference proteome</keyword>
<evidence type="ECO:0000256" key="3">
    <source>
        <dbReference type="ARBA" id="ARBA00023163"/>
    </source>
</evidence>
<dbReference type="InterPro" id="IPR008920">
    <property type="entry name" value="TF_FadR/GntR_C"/>
</dbReference>
<dbReference type="InterPro" id="IPR036388">
    <property type="entry name" value="WH-like_DNA-bd_sf"/>
</dbReference>
<dbReference type="PROSITE" id="PS50949">
    <property type="entry name" value="HTH_GNTR"/>
    <property type="match status" value="1"/>
</dbReference>
<evidence type="ECO:0000313" key="5">
    <source>
        <dbReference type="EMBL" id="KAA9086605.1"/>
    </source>
</evidence>
<organism evidence="5 6">
    <name type="scientific">Microbacterium radiodurans</name>
    <dbReference type="NCBI Taxonomy" id="661398"/>
    <lineage>
        <taxon>Bacteria</taxon>
        <taxon>Bacillati</taxon>
        <taxon>Actinomycetota</taxon>
        <taxon>Actinomycetes</taxon>
        <taxon>Micrococcales</taxon>
        <taxon>Microbacteriaceae</taxon>
        <taxon>Microbacterium</taxon>
    </lineage>
</organism>